<reference evidence="2" key="1">
    <citation type="journal article" date="2023" name="G3 (Bethesda)">
        <title>A reference genome for the long-term kleptoplast-retaining sea slug Elysia crispata morphotype clarki.</title>
        <authorList>
            <person name="Eastman K.E."/>
            <person name="Pendleton A.L."/>
            <person name="Shaikh M.A."/>
            <person name="Suttiyut T."/>
            <person name="Ogas R."/>
            <person name="Tomko P."/>
            <person name="Gavelis G."/>
            <person name="Widhalm J.R."/>
            <person name="Wisecaver J.H."/>
        </authorList>
    </citation>
    <scope>NUCLEOTIDE SEQUENCE</scope>
    <source>
        <strain evidence="2">ECLA1</strain>
    </source>
</reference>
<gene>
    <name evidence="2" type="ORF">RRG08_054355</name>
</gene>
<dbReference type="AlphaFoldDB" id="A0AAE1EAU5"/>
<organism evidence="2 3">
    <name type="scientific">Elysia crispata</name>
    <name type="common">lettuce slug</name>
    <dbReference type="NCBI Taxonomy" id="231223"/>
    <lineage>
        <taxon>Eukaryota</taxon>
        <taxon>Metazoa</taxon>
        <taxon>Spiralia</taxon>
        <taxon>Lophotrochozoa</taxon>
        <taxon>Mollusca</taxon>
        <taxon>Gastropoda</taxon>
        <taxon>Heterobranchia</taxon>
        <taxon>Euthyneura</taxon>
        <taxon>Panpulmonata</taxon>
        <taxon>Sacoglossa</taxon>
        <taxon>Placobranchoidea</taxon>
        <taxon>Plakobranchidae</taxon>
        <taxon>Elysia</taxon>
    </lineage>
</organism>
<comment type="caution">
    <text evidence="2">The sequence shown here is derived from an EMBL/GenBank/DDBJ whole genome shotgun (WGS) entry which is preliminary data.</text>
</comment>
<evidence type="ECO:0000313" key="3">
    <source>
        <dbReference type="Proteomes" id="UP001283361"/>
    </source>
</evidence>
<evidence type="ECO:0008006" key="4">
    <source>
        <dbReference type="Google" id="ProtNLM"/>
    </source>
</evidence>
<feature type="signal peptide" evidence="1">
    <location>
        <begin position="1"/>
        <end position="20"/>
    </location>
</feature>
<accession>A0AAE1EAU5</accession>
<dbReference type="EMBL" id="JAWDGP010000590">
    <property type="protein sequence ID" value="KAK3799228.1"/>
    <property type="molecule type" value="Genomic_DNA"/>
</dbReference>
<feature type="chain" id="PRO_5042148316" description="ShKT domain-containing protein" evidence="1">
    <location>
        <begin position="21"/>
        <end position="89"/>
    </location>
</feature>
<sequence length="89" mass="10185">MEKWIFLGLLIVILTNCSSTYDSLGPMQNISCADPPPDYGNDLKIDEPEFSMAEECRNWADCDPYGFSMCSEHKKWAKKCCALYCNFCH</sequence>
<evidence type="ECO:0000256" key="1">
    <source>
        <dbReference type="SAM" id="SignalP"/>
    </source>
</evidence>
<evidence type="ECO:0000313" key="2">
    <source>
        <dbReference type="EMBL" id="KAK3799228.1"/>
    </source>
</evidence>
<name>A0AAE1EAU5_9GAST</name>
<keyword evidence="1" id="KW-0732">Signal</keyword>
<keyword evidence="3" id="KW-1185">Reference proteome</keyword>
<proteinExistence type="predicted"/>
<dbReference type="Proteomes" id="UP001283361">
    <property type="component" value="Unassembled WGS sequence"/>
</dbReference>
<protein>
    <recommendedName>
        <fullName evidence="4">ShKT domain-containing protein</fullName>
    </recommendedName>
</protein>